<evidence type="ECO:0000256" key="3">
    <source>
        <dbReference type="ARBA" id="ARBA00008636"/>
    </source>
</evidence>
<dbReference type="Pfam" id="PF01842">
    <property type="entry name" value="ACT"/>
    <property type="match status" value="1"/>
</dbReference>
<dbReference type="SUPFAM" id="SSF55021">
    <property type="entry name" value="ACT-like"/>
    <property type="match status" value="1"/>
</dbReference>
<accession>A0A7G6E8C7</accession>
<gene>
    <name evidence="14" type="primary">sdaAB</name>
    <name evidence="14" type="ORF">BR63_07190</name>
</gene>
<dbReference type="GO" id="GO:0006094">
    <property type="term" value="P:gluconeogenesis"/>
    <property type="evidence" value="ECO:0007669"/>
    <property type="project" value="UniProtKB-UniRule"/>
</dbReference>
<evidence type="ECO:0000256" key="2">
    <source>
        <dbReference type="ARBA" id="ARBA00004742"/>
    </source>
</evidence>
<proteinExistence type="inferred from homology"/>
<dbReference type="NCBIfam" id="TIGR00719">
    <property type="entry name" value="sda_beta"/>
    <property type="match status" value="1"/>
</dbReference>
<comment type="catalytic activity">
    <reaction evidence="10 11 12">
        <text>L-serine = pyruvate + NH4(+)</text>
        <dbReference type="Rhea" id="RHEA:19169"/>
        <dbReference type="ChEBI" id="CHEBI:15361"/>
        <dbReference type="ChEBI" id="CHEBI:28938"/>
        <dbReference type="ChEBI" id="CHEBI:33384"/>
        <dbReference type="EC" id="4.3.1.17"/>
    </reaction>
</comment>
<dbReference type="Gene3D" id="3.30.70.260">
    <property type="match status" value="1"/>
</dbReference>
<dbReference type="GO" id="GO:0046872">
    <property type="term" value="F:metal ion binding"/>
    <property type="evidence" value="ECO:0007669"/>
    <property type="project" value="UniProtKB-UniRule"/>
</dbReference>
<organism evidence="14 15">
    <name type="scientific">Thermanaerosceptrum fracticalcis</name>
    <dbReference type="NCBI Taxonomy" id="1712410"/>
    <lineage>
        <taxon>Bacteria</taxon>
        <taxon>Bacillati</taxon>
        <taxon>Bacillota</taxon>
        <taxon>Clostridia</taxon>
        <taxon>Eubacteriales</taxon>
        <taxon>Peptococcaceae</taxon>
        <taxon>Thermanaerosceptrum</taxon>
    </lineage>
</organism>
<dbReference type="Proteomes" id="UP000515847">
    <property type="component" value="Chromosome"/>
</dbReference>
<evidence type="ECO:0000256" key="6">
    <source>
        <dbReference type="ARBA" id="ARBA00022723"/>
    </source>
</evidence>
<dbReference type="GO" id="GO:0051539">
    <property type="term" value="F:4 iron, 4 sulfur cluster binding"/>
    <property type="evidence" value="ECO:0007669"/>
    <property type="project" value="UniProtKB-UniRule"/>
</dbReference>
<comment type="similarity">
    <text evidence="3 11 12">Belongs to the iron-sulfur dependent L-serine dehydratase family.</text>
</comment>
<comment type="cofactor">
    <cofactor evidence="1 12">
        <name>[4Fe-4S] cluster</name>
        <dbReference type="ChEBI" id="CHEBI:49883"/>
    </cofactor>
</comment>
<reference evidence="14 15" key="1">
    <citation type="journal article" date="2019" name="Front. Microbiol.">
        <title>Thermoanaerosceptrum fracticalcis gen. nov. sp. nov., a Novel Fumarate-Fermenting Microorganism From a Deep Fractured Carbonate Aquifer of the US Great Basin.</title>
        <authorList>
            <person name="Hamilton-Brehm S.D."/>
            <person name="Stewart L.E."/>
            <person name="Zavarin M."/>
            <person name="Caldwell M."/>
            <person name="Lawson P.A."/>
            <person name="Onstott T.C."/>
            <person name="Grzymski J."/>
            <person name="Neveux I."/>
            <person name="Lollar B.S."/>
            <person name="Russell C.E."/>
            <person name="Moser D.P."/>
        </authorList>
    </citation>
    <scope>NUCLEOTIDE SEQUENCE [LARGE SCALE GENOMIC DNA]</scope>
    <source>
        <strain evidence="14 15">DRI-13</strain>
    </source>
</reference>
<dbReference type="CDD" id="cd04903">
    <property type="entry name" value="ACT_LSD"/>
    <property type="match status" value="1"/>
</dbReference>
<dbReference type="PANTHER" id="PTHR30182">
    <property type="entry name" value="L-SERINE DEHYDRATASE"/>
    <property type="match status" value="1"/>
</dbReference>
<dbReference type="InterPro" id="IPR051318">
    <property type="entry name" value="Fe-S_L-Ser"/>
</dbReference>
<keyword evidence="15" id="KW-1185">Reference proteome</keyword>
<evidence type="ECO:0000256" key="5">
    <source>
        <dbReference type="ARBA" id="ARBA00022485"/>
    </source>
</evidence>
<dbReference type="SUPFAM" id="SSF143548">
    <property type="entry name" value="Serine metabolism enzymes domain"/>
    <property type="match status" value="1"/>
</dbReference>
<evidence type="ECO:0000256" key="4">
    <source>
        <dbReference type="ARBA" id="ARBA00022432"/>
    </source>
</evidence>
<keyword evidence="4 11" id="KW-0312">Gluconeogenesis</keyword>
<feature type="domain" description="ACT" evidence="13">
    <location>
        <begin position="146"/>
        <end position="218"/>
    </location>
</feature>
<evidence type="ECO:0000256" key="8">
    <source>
        <dbReference type="ARBA" id="ARBA00023014"/>
    </source>
</evidence>
<dbReference type="InterPro" id="IPR045865">
    <property type="entry name" value="ACT-like_dom_sf"/>
</dbReference>
<name>A0A7G6E8C7_THEFR</name>
<evidence type="ECO:0000259" key="13">
    <source>
        <dbReference type="PROSITE" id="PS51671"/>
    </source>
</evidence>
<sequence>MSCFDIIGPIMVGPSSSHTAGAVRLGKMARYLLGENPRKTDIFLHGSFRETYRGHGTDLALIAGLLGLETDDTRIKESFRLAKEASLDFSFQPADLGDVHPNTVRFLLEGETGYRLEMQGSSTGGGNIVVTEINGFPVELYGNFETIITTHRDVPGVIAQVTQVLSRHGINIAFMRVARKNKGKMASMMIETDQSIPQEVLEEIKELPYMSSVRLVGKV</sequence>
<dbReference type="EMBL" id="CP045798">
    <property type="protein sequence ID" value="QNB48331.1"/>
    <property type="molecule type" value="Genomic_DNA"/>
</dbReference>
<evidence type="ECO:0000256" key="7">
    <source>
        <dbReference type="ARBA" id="ARBA00023004"/>
    </source>
</evidence>
<dbReference type="PIRSF" id="PIRSF036692">
    <property type="entry name" value="SDH_B"/>
    <property type="match status" value="1"/>
</dbReference>
<evidence type="ECO:0000256" key="12">
    <source>
        <dbReference type="RuleBase" id="RU366059"/>
    </source>
</evidence>
<dbReference type="GO" id="GO:0003941">
    <property type="term" value="F:L-serine ammonia-lyase activity"/>
    <property type="evidence" value="ECO:0007669"/>
    <property type="project" value="UniProtKB-UniRule"/>
</dbReference>
<dbReference type="PANTHER" id="PTHR30182:SF12">
    <property type="entry name" value="L-SERINE DEHYDRATASE, BETA CHAIN-RELATED"/>
    <property type="match status" value="1"/>
</dbReference>
<evidence type="ECO:0000256" key="11">
    <source>
        <dbReference type="PIRNR" id="PIRNR036692"/>
    </source>
</evidence>
<dbReference type="InterPro" id="IPR029009">
    <property type="entry name" value="ASB_dom_sf"/>
</dbReference>
<keyword evidence="6 11" id="KW-0479">Metal-binding</keyword>
<keyword evidence="8 11" id="KW-0411">Iron-sulfur</keyword>
<dbReference type="PROSITE" id="PS51671">
    <property type="entry name" value="ACT"/>
    <property type="match status" value="1"/>
</dbReference>
<protein>
    <recommendedName>
        <fullName evidence="11">L-serine deaminase</fullName>
    </recommendedName>
</protein>
<evidence type="ECO:0000256" key="10">
    <source>
        <dbReference type="ARBA" id="ARBA00049406"/>
    </source>
</evidence>
<dbReference type="Gene3D" id="3.30.1330.90">
    <property type="entry name" value="D-3-phosphoglycerate dehydrogenase, domain 3"/>
    <property type="match status" value="1"/>
</dbReference>
<dbReference type="InterPro" id="IPR004643">
    <property type="entry name" value="Fe-S_L-Ser_bsu"/>
</dbReference>
<evidence type="ECO:0000256" key="1">
    <source>
        <dbReference type="ARBA" id="ARBA00001966"/>
    </source>
</evidence>
<evidence type="ECO:0000256" key="9">
    <source>
        <dbReference type="ARBA" id="ARBA00023239"/>
    </source>
</evidence>
<keyword evidence="7 11" id="KW-0408">Iron</keyword>
<evidence type="ECO:0000313" key="15">
    <source>
        <dbReference type="Proteomes" id="UP000515847"/>
    </source>
</evidence>
<keyword evidence="9 11" id="KW-0456">Lyase</keyword>
<dbReference type="InterPro" id="IPR005131">
    <property type="entry name" value="Ser_deHydtase_bsu"/>
</dbReference>
<evidence type="ECO:0000313" key="14">
    <source>
        <dbReference type="EMBL" id="QNB48331.1"/>
    </source>
</evidence>
<dbReference type="InterPro" id="IPR002912">
    <property type="entry name" value="ACT_dom"/>
</dbReference>
<dbReference type="KEGG" id="tfr:BR63_07190"/>
<keyword evidence="5 11" id="KW-0004">4Fe-4S</keyword>
<dbReference type="FunFam" id="3.30.70.260:FF:000008">
    <property type="entry name" value="D-3-phosphoglycerate dehydrogenase, chloroplastic"/>
    <property type="match status" value="1"/>
</dbReference>
<dbReference type="OrthoDB" id="9813137at2"/>
<comment type="pathway">
    <text evidence="2 11">Carbohydrate biosynthesis; gluconeogenesis.</text>
</comment>
<dbReference type="Pfam" id="PF03315">
    <property type="entry name" value="SDH_beta"/>
    <property type="match status" value="1"/>
</dbReference>
<dbReference type="UniPathway" id="UPA00138"/>
<dbReference type="AlphaFoldDB" id="A0A7G6E8C7"/>